<organism evidence="1 2">
    <name type="scientific">Streptococcus anginosus</name>
    <dbReference type="NCBI Taxonomy" id="1328"/>
    <lineage>
        <taxon>Bacteria</taxon>
        <taxon>Bacillati</taxon>
        <taxon>Bacillota</taxon>
        <taxon>Bacilli</taxon>
        <taxon>Lactobacillales</taxon>
        <taxon>Streptococcaceae</taxon>
        <taxon>Streptococcus</taxon>
        <taxon>Streptococcus anginosus group</taxon>
    </lineage>
</organism>
<reference evidence="1 2" key="1">
    <citation type="submission" date="2022-10" db="EMBL/GenBank/DDBJ databases">
        <title>Comparative genomic study of S. anginosus.</title>
        <authorList>
            <person name="Prasad A."/>
            <person name="Ene A."/>
            <person name="Jablonska S."/>
            <person name="Du J."/>
            <person name="Wolfe A.J."/>
            <person name="Putonti C."/>
        </authorList>
    </citation>
    <scope>NUCLEOTIDE SEQUENCE [LARGE SCALE GENOMIC DNA]</scope>
    <source>
        <strain evidence="1 2">UMB9231</strain>
    </source>
</reference>
<dbReference type="Proteomes" id="UP001526076">
    <property type="component" value="Unassembled WGS sequence"/>
</dbReference>
<dbReference type="NCBIfam" id="NF046006">
    <property type="entry name" value="MAG6450_fam"/>
    <property type="match status" value="1"/>
</dbReference>
<name>A0ABT3ED74_STRAP</name>
<dbReference type="EMBL" id="JAPAHU010000027">
    <property type="protein sequence ID" value="MCW1042924.1"/>
    <property type="molecule type" value="Genomic_DNA"/>
</dbReference>
<keyword evidence="2" id="KW-1185">Reference proteome</keyword>
<protein>
    <submittedName>
        <fullName evidence="1">Uncharacterized protein</fullName>
    </submittedName>
</protein>
<gene>
    <name evidence="1" type="ORF">OJ597_11025</name>
</gene>
<evidence type="ECO:0000313" key="1">
    <source>
        <dbReference type="EMBL" id="MCW1042924.1"/>
    </source>
</evidence>
<accession>A0ABT3ED74</accession>
<dbReference type="RefSeq" id="WP_264351147.1">
    <property type="nucleotide sequence ID" value="NZ_JAPAHU010000027.1"/>
</dbReference>
<comment type="caution">
    <text evidence="1">The sequence shown here is derived from an EMBL/GenBank/DDBJ whole genome shotgun (WGS) entry which is preliminary data.</text>
</comment>
<evidence type="ECO:0000313" key="2">
    <source>
        <dbReference type="Proteomes" id="UP001526076"/>
    </source>
</evidence>
<proteinExistence type="predicted"/>
<sequence length="125" mass="14470">MKNLTNKKRVSSKQGTRLTNSKNETPFKIVICEQLDNNFCFKNLTSADIKSLHRFIDDTVGRSLTISKVDNLFLRTKGAVKQNINGRDVVHYGKNKSPFRIFGYYNQDGYFNITRIDPKHRTNKP</sequence>